<accession>A0A0K8TC32</accession>
<evidence type="ECO:0000313" key="2">
    <source>
        <dbReference type="EMBL" id="JAG62981.1"/>
    </source>
</evidence>
<feature type="compositionally biased region" description="Basic and acidic residues" evidence="1">
    <location>
        <begin position="1"/>
        <end position="16"/>
    </location>
</feature>
<sequence length="142" mass="15347">LIDERDVKGIEDKYTQDDDDSLSQADGEGRPREDSIASSVWSSDNIPEIKIIESAGDFSSTIATRERGLGTGSKSSSSDTVIAVGLEDGGRKRAPLARSKLNSDDLSEDVQSDTKSDSSYKDMTESIRKIHSLTNAKDLHPA</sequence>
<reference evidence="2" key="1">
    <citation type="submission" date="2014-09" db="EMBL/GenBank/DDBJ databases">
        <authorList>
            <person name="Magalhaes I.L.F."/>
            <person name="Oliveira U."/>
            <person name="Santos F.R."/>
            <person name="Vidigal T.H.D.A."/>
            <person name="Brescovit A.D."/>
            <person name="Santos A.J."/>
        </authorList>
    </citation>
    <scope>NUCLEOTIDE SEQUENCE</scope>
</reference>
<evidence type="ECO:0000256" key="1">
    <source>
        <dbReference type="SAM" id="MobiDB-lite"/>
    </source>
</evidence>
<feature type="non-terminal residue" evidence="2">
    <location>
        <position position="1"/>
    </location>
</feature>
<proteinExistence type="predicted"/>
<dbReference type="EMBL" id="GBRD01002840">
    <property type="protein sequence ID" value="JAG62981.1"/>
    <property type="molecule type" value="Transcribed_RNA"/>
</dbReference>
<feature type="compositionally biased region" description="Basic and acidic residues" evidence="1">
    <location>
        <begin position="112"/>
        <end position="127"/>
    </location>
</feature>
<organism evidence="2">
    <name type="scientific">Lygus hesperus</name>
    <name type="common">Western plant bug</name>
    <dbReference type="NCBI Taxonomy" id="30085"/>
    <lineage>
        <taxon>Eukaryota</taxon>
        <taxon>Metazoa</taxon>
        <taxon>Ecdysozoa</taxon>
        <taxon>Arthropoda</taxon>
        <taxon>Hexapoda</taxon>
        <taxon>Insecta</taxon>
        <taxon>Pterygota</taxon>
        <taxon>Neoptera</taxon>
        <taxon>Paraneoptera</taxon>
        <taxon>Hemiptera</taxon>
        <taxon>Heteroptera</taxon>
        <taxon>Panheteroptera</taxon>
        <taxon>Cimicomorpha</taxon>
        <taxon>Miridae</taxon>
        <taxon>Mirini</taxon>
        <taxon>Lygus</taxon>
    </lineage>
</organism>
<protein>
    <submittedName>
        <fullName evidence="2">Uncharacterized protein</fullName>
    </submittedName>
</protein>
<name>A0A0K8TC32_LYGHE</name>
<feature type="region of interest" description="Disordered" evidence="1">
    <location>
        <begin position="67"/>
        <end position="127"/>
    </location>
</feature>
<feature type="region of interest" description="Disordered" evidence="1">
    <location>
        <begin position="1"/>
        <end position="41"/>
    </location>
</feature>
<dbReference type="AlphaFoldDB" id="A0A0K8TC32"/>